<dbReference type="NCBIfam" id="TIGR01549">
    <property type="entry name" value="HAD-SF-IA-v1"/>
    <property type="match status" value="1"/>
</dbReference>
<comment type="pathway">
    <text evidence="3">Organic acid metabolism; glycolate biosynthesis; glycolate from 2-phosphoglycolate: step 1/1.</text>
</comment>
<comment type="cofactor">
    <cofactor evidence="2">
        <name>Mg(2+)</name>
        <dbReference type="ChEBI" id="CHEBI:18420"/>
    </cofactor>
</comment>
<keyword evidence="11" id="KW-1185">Reference proteome</keyword>
<dbReference type="PANTHER" id="PTHR43434">
    <property type="entry name" value="PHOSPHOGLYCOLATE PHOSPHATASE"/>
    <property type="match status" value="1"/>
</dbReference>
<evidence type="ECO:0000256" key="7">
    <source>
        <dbReference type="ARBA" id="ARBA00022801"/>
    </source>
</evidence>
<evidence type="ECO:0000256" key="2">
    <source>
        <dbReference type="ARBA" id="ARBA00001946"/>
    </source>
</evidence>
<keyword evidence="6" id="KW-0479">Metal-binding</keyword>
<sequence length="228" mass="24343">MSAPYAVSAILFDLDGTLVDSIPDIHAALNQTLESLGEPPFTLDAVARMVGKGLPTTIERAYEALDKPLDPATRDRIVDRFRKIYTPRATELTTMNPGASGATRALHEKGFRLGVVTNKPLAETMLILDHFGFTELMEVVVGGDAGPPKKPAPDLLILACQRLGLEPTDVLLVGDSEYDVGAARAAGMPVLVLAGGYSRHSAEELGADVVLARLDEIEHHVRLPSAKG</sequence>
<evidence type="ECO:0000256" key="1">
    <source>
        <dbReference type="ARBA" id="ARBA00000830"/>
    </source>
</evidence>
<evidence type="ECO:0000256" key="3">
    <source>
        <dbReference type="ARBA" id="ARBA00004818"/>
    </source>
</evidence>
<accession>A0ABW5CMN0</accession>
<protein>
    <recommendedName>
        <fullName evidence="5">phosphoglycolate phosphatase</fullName>
        <ecNumber evidence="5">3.1.3.18</ecNumber>
    </recommendedName>
</protein>
<dbReference type="Pfam" id="PF13419">
    <property type="entry name" value="HAD_2"/>
    <property type="match status" value="1"/>
</dbReference>
<dbReference type="Gene3D" id="3.40.50.1000">
    <property type="entry name" value="HAD superfamily/HAD-like"/>
    <property type="match status" value="1"/>
</dbReference>
<dbReference type="EC" id="3.1.3.18" evidence="5"/>
<name>A0ABW5CMN0_9HYPH</name>
<gene>
    <name evidence="10" type="primary">gph</name>
    <name evidence="10" type="ORF">ACFSKQ_13605</name>
</gene>
<comment type="similarity">
    <text evidence="4">Belongs to the HAD-like hydrolase superfamily. CbbY/CbbZ/Gph/YieH family.</text>
</comment>
<dbReference type="InterPro" id="IPR041492">
    <property type="entry name" value="HAD_2"/>
</dbReference>
<dbReference type="Gene3D" id="1.10.150.240">
    <property type="entry name" value="Putative phosphatase, domain 2"/>
    <property type="match status" value="1"/>
</dbReference>
<dbReference type="SFLD" id="SFLDS00003">
    <property type="entry name" value="Haloacid_Dehalogenase"/>
    <property type="match status" value="1"/>
</dbReference>
<dbReference type="PANTHER" id="PTHR43434:SF1">
    <property type="entry name" value="PHOSPHOGLYCOLATE PHOSPHATASE"/>
    <property type="match status" value="1"/>
</dbReference>
<organism evidence="10 11">
    <name type="scientific">Aureimonas populi</name>
    <dbReference type="NCBI Taxonomy" id="1701758"/>
    <lineage>
        <taxon>Bacteria</taxon>
        <taxon>Pseudomonadati</taxon>
        <taxon>Pseudomonadota</taxon>
        <taxon>Alphaproteobacteria</taxon>
        <taxon>Hyphomicrobiales</taxon>
        <taxon>Aurantimonadaceae</taxon>
        <taxon>Aureimonas</taxon>
    </lineage>
</organism>
<dbReference type="InterPro" id="IPR006439">
    <property type="entry name" value="HAD-SF_hydro_IA"/>
</dbReference>
<comment type="catalytic activity">
    <reaction evidence="1">
        <text>2-phosphoglycolate + H2O = glycolate + phosphate</text>
        <dbReference type="Rhea" id="RHEA:14369"/>
        <dbReference type="ChEBI" id="CHEBI:15377"/>
        <dbReference type="ChEBI" id="CHEBI:29805"/>
        <dbReference type="ChEBI" id="CHEBI:43474"/>
        <dbReference type="ChEBI" id="CHEBI:58033"/>
        <dbReference type="EC" id="3.1.3.18"/>
    </reaction>
</comment>
<dbReference type="InterPro" id="IPR036412">
    <property type="entry name" value="HAD-like_sf"/>
</dbReference>
<dbReference type="NCBIfam" id="TIGR01449">
    <property type="entry name" value="PGP_bact"/>
    <property type="match status" value="1"/>
</dbReference>
<dbReference type="InterPro" id="IPR023198">
    <property type="entry name" value="PGP-like_dom2"/>
</dbReference>
<reference evidence="11" key="1">
    <citation type="journal article" date="2019" name="Int. J. Syst. Evol. Microbiol.">
        <title>The Global Catalogue of Microorganisms (GCM) 10K type strain sequencing project: providing services to taxonomists for standard genome sequencing and annotation.</title>
        <authorList>
            <consortium name="The Broad Institute Genomics Platform"/>
            <consortium name="The Broad Institute Genome Sequencing Center for Infectious Disease"/>
            <person name="Wu L."/>
            <person name="Ma J."/>
        </authorList>
    </citation>
    <scope>NUCLEOTIDE SEQUENCE [LARGE SCALE GENOMIC DNA]</scope>
    <source>
        <strain evidence="11">ZS-35-S2</strain>
    </source>
</reference>
<keyword evidence="9" id="KW-0119">Carbohydrate metabolism</keyword>
<dbReference type="Proteomes" id="UP001597371">
    <property type="component" value="Unassembled WGS sequence"/>
</dbReference>
<keyword evidence="7 10" id="KW-0378">Hydrolase</keyword>
<evidence type="ECO:0000256" key="6">
    <source>
        <dbReference type="ARBA" id="ARBA00022723"/>
    </source>
</evidence>
<dbReference type="GO" id="GO:0008967">
    <property type="term" value="F:phosphoglycolate phosphatase activity"/>
    <property type="evidence" value="ECO:0007669"/>
    <property type="project" value="UniProtKB-EC"/>
</dbReference>
<dbReference type="RefSeq" id="WP_209736478.1">
    <property type="nucleotide sequence ID" value="NZ_CP072611.1"/>
</dbReference>
<dbReference type="SFLD" id="SFLDG01129">
    <property type="entry name" value="C1.5:_HAD__Beta-PGM__Phosphata"/>
    <property type="match status" value="1"/>
</dbReference>
<proteinExistence type="inferred from homology"/>
<dbReference type="InterPro" id="IPR037512">
    <property type="entry name" value="PGPase_prok"/>
</dbReference>
<evidence type="ECO:0000256" key="9">
    <source>
        <dbReference type="ARBA" id="ARBA00023277"/>
    </source>
</evidence>
<dbReference type="EMBL" id="JBHUIJ010000017">
    <property type="protein sequence ID" value="MFD2238485.1"/>
    <property type="molecule type" value="Genomic_DNA"/>
</dbReference>
<evidence type="ECO:0000313" key="11">
    <source>
        <dbReference type="Proteomes" id="UP001597371"/>
    </source>
</evidence>
<dbReference type="InterPro" id="IPR050155">
    <property type="entry name" value="HAD-like_hydrolase_sf"/>
</dbReference>
<dbReference type="NCBIfam" id="TIGR01509">
    <property type="entry name" value="HAD-SF-IA-v3"/>
    <property type="match status" value="1"/>
</dbReference>
<dbReference type="SFLD" id="SFLDG01135">
    <property type="entry name" value="C1.5.6:_HAD__Beta-PGM__Phospha"/>
    <property type="match status" value="1"/>
</dbReference>
<dbReference type="SUPFAM" id="SSF56784">
    <property type="entry name" value="HAD-like"/>
    <property type="match status" value="1"/>
</dbReference>
<comment type="caution">
    <text evidence="10">The sequence shown here is derived from an EMBL/GenBank/DDBJ whole genome shotgun (WGS) entry which is preliminary data.</text>
</comment>
<dbReference type="InterPro" id="IPR023214">
    <property type="entry name" value="HAD_sf"/>
</dbReference>
<keyword evidence="8" id="KW-0460">Magnesium</keyword>
<evidence type="ECO:0000256" key="5">
    <source>
        <dbReference type="ARBA" id="ARBA00013078"/>
    </source>
</evidence>
<evidence type="ECO:0000313" key="10">
    <source>
        <dbReference type="EMBL" id="MFD2238485.1"/>
    </source>
</evidence>
<evidence type="ECO:0000256" key="4">
    <source>
        <dbReference type="ARBA" id="ARBA00006171"/>
    </source>
</evidence>
<dbReference type="PRINTS" id="PR00413">
    <property type="entry name" value="HADHALOGNASE"/>
</dbReference>
<evidence type="ECO:0000256" key="8">
    <source>
        <dbReference type="ARBA" id="ARBA00022842"/>
    </source>
</evidence>